<accession>A0ABZ0QRU5</accession>
<evidence type="ECO:0000313" key="3">
    <source>
        <dbReference type="Proteomes" id="UP001304683"/>
    </source>
</evidence>
<dbReference type="EMBL" id="CP132508">
    <property type="protein sequence ID" value="WPD20200.1"/>
    <property type="molecule type" value="Genomic_DNA"/>
</dbReference>
<dbReference type="Proteomes" id="UP001304683">
    <property type="component" value="Chromosome"/>
</dbReference>
<protein>
    <submittedName>
        <fullName evidence="2">Uncharacterized protein</fullName>
    </submittedName>
</protein>
<name>A0ABZ0QRU5_9FIRM</name>
<proteinExistence type="predicted"/>
<organism evidence="2 3">
    <name type="scientific">Thermaerobacter composti</name>
    <dbReference type="NCBI Taxonomy" id="554949"/>
    <lineage>
        <taxon>Bacteria</taxon>
        <taxon>Bacillati</taxon>
        <taxon>Bacillota</taxon>
        <taxon>Clostridia</taxon>
        <taxon>Eubacteriales</taxon>
        <taxon>Clostridiales Family XVII. Incertae Sedis</taxon>
        <taxon>Thermaerobacter</taxon>
    </lineage>
</organism>
<keyword evidence="1" id="KW-0812">Transmembrane</keyword>
<keyword evidence="1" id="KW-1133">Transmembrane helix</keyword>
<reference evidence="2 3" key="1">
    <citation type="submission" date="2023-08" db="EMBL/GenBank/DDBJ databases">
        <title>Genome sequence of Thermaerobacter compostii strain Ins1, a spore-forming filamentous bacterium isolated from a deep geothermal reservoir.</title>
        <authorList>
            <person name="Bregnard D."/>
            <person name="Gonzalez D."/>
            <person name="Junier P."/>
        </authorList>
    </citation>
    <scope>NUCLEOTIDE SEQUENCE [LARGE SCALE GENOMIC DNA]</scope>
    <source>
        <strain evidence="2 3">Ins1</strain>
    </source>
</reference>
<dbReference type="RefSeq" id="WP_318751571.1">
    <property type="nucleotide sequence ID" value="NZ_CP132508.1"/>
</dbReference>
<evidence type="ECO:0000313" key="2">
    <source>
        <dbReference type="EMBL" id="WPD20200.1"/>
    </source>
</evidence>
<feature type="transmembrane region" description="Helical" evidence="1">
    <location>
        <begin position="12"/>
        <end position="34"/>
    </location>
</feature>
<keyword evidence="1" id="KW-0472">Membrane</keyword>
<gene>
    <name evidence="2" type="ORF">Q5761_06100</name>
</gene>
<sequence length="46" mass="5300">MNEFGRALKAAVWVWIAAQVLALGAVVWLGWQLWRLYIDLARLLAF</sequence>
<evidence type="ECO:0000256" key="1">
    <source>
        <dbReference type="SAM" id="Phobius"/>
    </source>
</evidence>
<keyword evidence="3" id="KW-1185">Reference proteome</keyword>